<dbReference type="PANTHER" id="PTHR14187">
    <property type="entry name" value="ALPHA KINASE/ELONGATION FACTOR 2 KINASE"/>
    <property type="match status" value="1"/>
</dbReference>
<dbReference type="Gene3D" id="3.90.640.10">
    <property type="entry name" value="Actin, Chain A, domain 4"/>
    <property type="match status" value="1"/>
</dbReference>
<accession>A0A8S3QPK2</accession>
<reference evidence="1" key="1">
    <citation type="submission" date="2021-03" db="EMBL/GenBank/DDBJ databases">
        <authorList>
            <person name="Bekaert M."/>
        </authorList>
    </citation>
    <scope>NUCLEOTIDE SEQUENCE</scope>
</reference>
<dbReference type="PANTHER" id="PTHR14187:SF5">
    <property type="entry name" value="HEAT SHOCK 70 KDA PROTEIN 12A"/>
    <property type="match status" value="1"/>
</dbReference>
<proteinExistence type="predicted"/>
<dbReference type="Proteomes" id="UP000683360">
    <property type="component" value="Unassembled WGS sequence"/>
</dbReference>
<dbReference type="OrthoDB" id="2963168at2759"/>
<gene>
    <name evidence="1" type="ORF">MEDL_11461</name>
</gene>
<keyword evidence="2" id="KW-1185">Reference proteome</keyword>
<name>A0A8S3QPK2_MYTED</name>
<dbReference type="EMBL" id="CAJPWZ010000561">
    <property type="protein sequence ID" value="CAG2196559.1"/>
    <property type="molecule type" value="Genomic_DNA"/>
</dbReference>
<evidence type="ECO:0000313" key="1">
    <source>
        <dbReference type="EMBL" id="CAG2196559.1"/>
    </source>
</evidence>
<dbReference type="AlphaFoldDB" id="A0A8S3QPK2"/>
<evidence type="ECO:0008006" key="3">
    <source>
        <dbReference type="Google" id="ProtNLM"/>
    </source>
</evidence>
<dbReference type="SUPFAM" id="SSF53067">
    <property type="entry name" value="Actin-like ATPase domain"/>
    <property type="match status" value="2"/>
</dbReference>
<dbReference type="Gene3D" id="3.30.420.40">
    <property type="match status" value="2"/>
</dbReference>
<organism evidence="1 2">
    <name type="scientific">Mytilus edulis</name>
    <name type="common">Blue mussel</name>
    <dbReference type="NCBI Taxonomy" id="6550"/>
    <lineage>
        <taxon>Eukaryota</taxon>
        <taxon>Metazoa</taxon>
        <taxon>Spiralia</taxon>
        <taxon>Lophotrochozoa</taxon>
        <taxon>Mollusca</taxon>
        <taxon>Bivalvia</taxon>
        <taxon>Autobranchia</taxon>
        <taxon>Pteriomorphia</taxon>
        <taxon>Mytilida</taxon>
        <taxon>Mytiloidea</taxon>
        <taxon>Mytilidae</taxon>
        <taxon>Mytilinae</taxon>
        <taxon>Mytilus</taxon>
    </lineage>
</organism>
<protein>
    <recommendedName>
        <fullName evidence="3">Hsp70 family protein</fullName>
    </recommendedName>
</protein>
<evidence type="ECO:0000313" key="2">
    <source>
        <dbReference type="Proteomes" id="UP000683360"/>
    </source>
</evidence>
<sequence>MKEKPQVDDLPLFVGTIDFGTTFSGYAYMSKDEFQGKTKHMETRAWRVDRWTRHKAPTSVLFDEWKHFHTFGYEAEEHFHEYVKSGSLDKWYFFQNFKLEISKQAGIPKHQSLLPEAEAAAFYCGQKELDIQQSSDGAAFLSELPSNYTFLVADLGGGTIDITVHQKGHGKVQKAMGLEWGSKKVNECFEDYCLGLFGDGFTDLRVKNPDDYLFLMENFEQEKLQFTTEKLNKVEKILIRLPASLLYNKTEKRAGKYTCGNDSTDKQERFLSEIFGGTIDITVHQKGHGKVQKAMGLEWGSKKVNKCFEDYCLGLFGDGFTDLRVNNPDDYLFLMENFEQEKLQFTTEKLNKVEQILIRLPATLLYKKTEKLAIPTNVFRSFYDNSIDGLIRALNELFHYEEMKNVKTIIAVGGFAESSILINELRSSFKGLDIVVPGNPGLAVMRGAILNGFIENPNTNEPKSKYGTFGRRSLRRSFRNLSFRRAGKYTCGNDSTDKQERFLSEIFGSEIVMIMKTELEQDFFKFCFEFQKKIRIQKRK</sequence>
<comment type="caution">
    <text evidence="1">The sequence shown here is derived from an EMBL/GenBank/DDBJ whole genome shotgun (WGS) entry which is preliminary data.</text>
</comment>
<dbReference type="InterPro" id="IPR043129">
    <property type="entry name" value="ATPase_NBD"/>
</dbReference>